<reference evidence="2 3" key="1">
    <citation type="submission" date="2019-07" db="EMBL/GenBank/DDBJ databases">
        <title>Whole genome shotgun sequence of Kocuria turfanensis NBRC 107627.</title>
        <authorList>
            <person name="Hosoyama A."/>
            <person name="Uohara A."/>
            <person name="Ohji S."/>
            <person name="Ichikawa N."/>
        </authorList>
    </citation>
    <scope>NUCLEOTIDE SEQUENCE [LARGE SCALE GENOMIC DNA]</scope>
    <source>
        <strain evidence="2 3">NBRC 107627</strain>
    </source>
</reference>
<dbReference type="STRING" id="388357.GCA_001580365_00695"/>
<sequence>MFQQSVTTVLAAVEGGHAAAEAGIPPAVWGVSVFVVLIGLMIVAMSFANRGLSPEAGQHQDPADLPADERALLAEYAAKRHG</sequence>
<keyword evidence="3" id="KW-1185">Reference proteome</keyword>
<organism evidence="2 3">
    <name type="scientific">Kocuria turfanensis</name>
    <dbReference type="NCBI Taxonomy" id="388357"/>
    <lineage>
        <taxon>Bacteria</taxon>
        <taxon>Bacillati</taxon>
        <taxon>Actinomycetota</taxon>
        <taxon>Actinomycetes</taxon>
        <taxon>Micrococcales</taxon>
        <taxon>Micrococcaceae</taxon>
        <taxon>Kocuria</taxon>
    </lineage>
</organism>
<evidence type="ECO:0000313" key="3">
    <source>
        <dbReference type="Proteomes" id="UP000321103"/>
    </source>
</evidence>
<keyword evidence="1" id="KW-1133">Transmembrane helix</keyword>
<dbReference type="RefSeq" id="WP_062734503.1">
    <property type="nucleotide sequence ID" value="NZ_BJZS01000013.1"/>
</dbReference>
<dbReference type="AlphaFoldDB" id="A0A512I976"/>
<proteinExistence type="predicted"/>
<dbReference type="Proteomes" id="UP000321103">
    <property type="component" value="Unassembled WGS sequence"/>
</dbReference>
<evidence type="ECO:0000313" key="2">
    <source>
        <dbReference type="EMBL" id="GEO94258.1"/>
    </source>
</evidence>
<feature type="transmembrane region" description="Helical" evidence="1">
    <location>
        <begin position="28"/>
        <end position="48"/>
    </location>
</feature>
<evidence type="ECO:0000256" key="1">
    <source>
        <dbReference type="SAM" id="Phobius"/>
    </source>
</evidence>
<name>A0A512I976_9MICC</name>
<keyword evidence="1" id="KW-0812">Transmembrane</keyword>
<keyword evidence="1" id="KW-0472">Membrane</keyword>
<protein>
    <submittedName>
        <fullName evidence="2">Uncharacterized protein</fullName>
    </submittedName>
</protein>
<comment type="caution">
    <text evidence="2">The sequence shown here is derived from an EMBL/GenBank/DDBJ whole genome shotgun (WGS) entry which is preliminary data.</text>
</comment>
<dbReference type="EMBL" id="BJZS01000013">
    <property type="protein sequence ID" value="GEO94258.1"/>
    <property type="molecule type" value="Genomic_DNA"/>
</dbReference>
<gene>
    <name evidence="2" type="ORF">KTU01_03810</name>
</gene>
<accession>A0A512I976</accession>